<gene>
    <name evidence="2" type="ORF">IAS62_000814</name>
</gene>
<dbReference type="GeneID" id="89987590"/>
<sequence>MCKQQVSRPKEPLVGARGTAFLPQPRGLNEPGKSRKPVFGAGSMNLYAKPIPQTGFVRSATWKETTFVQCDLFTRLMQDRHPDLFTPEKYHSLWPLRDL</sequence>
<organism evidence="2 3">
    <name type="scientific">Cryptococcus decagattii</name>
    <dbReference type="NCBI Taxonomy" id="1859122"/>
    <lineage>
        <taxon>Eukaryota</taxon>
        <taxon>Fungi</taxon>
        <taxon>Dikarya</taxon>
        <taxon>Basidiomycota</taxon>
        <taxon>Agaricomycotina</taxon>
        <taxon>Tremellomycetes</taxon>
        <taxon>Tremellales</taxon>
        <taxon>Cryptococcaceae</taxon>
        <taxon>Cryptococcus</taxon>
        <taxon>Cryptococcus gattii species complex</taxon>
    </lineage>
</organism>
<dbReference type="EMBL" id="CP143806">
    <property type="protein sequence ID" value="WVO19527.1"/>
    <property type="molecule type" value="Genomic_DNA"/>
</dbReference>
<dbReference type="Proteomes" id="UP001432216">
    <property type="component" value="Chromosome 1"/>
</dbReference>
<evidence type="ECO:0000256" key="1">
    <source>
        <dbReference type="SAM" id="MobiDB-lite"/>
    </source>
</evidence>
<reference evidence="2 3" key="1">
    <citation type="submission" date="2024-01" db="EMBL/GenBank/DDBJ databases">
        <title>Comparative genomics of Cryptococcus and Kwoniella reveals pathogenesis evolution and contrasting modes of karyotype evolution via chromosome fusion or intercentromeric recombination.</title>
        <authorList>
            <person name="Coelho M.A."/>
            <person name="David-Palma M."/>
            <person name="Shea T."/>
            <person name="Bowers K."/>
            <person name="McGinley-Smith S."/>
            <person name="Mohammad A.W."/>
            <person name="Gnirke A."/>
            <person name="Yurkov A.M."/>
            <person name="Nowrousian M."/>
            <person name="Sun S."/>
            <person name="Cuomo C.A."/>
            <person name="Heitman J."/>
        </authorList>
    </citation>
    <scope>NUCLEOTIDE SEQUENCE [LARGE SCALE GENOMIC DNA]</scope>
    <source>
        <strain evidence="2 3">7685027</strain>
    </source>
</reference>
<feature type="region of interest" description="Disordered" evidence="1">
    <location>
        <begin position="1"/>
        <end position="35"/>
    </location>
</feature>
<protein>
    <submittedName>
        <fullName evidence="2">Uncharacterized protein</fullName>
    </submittedName>
</protein>
<evidence type="ECO:0000313" key="2">
    <source>
        <dbReference type="EMBL" id="WVO19527.1"/>
    </source>
</evidence>
<accession>A0ABZ2AMF5</accession>
<keyword evidence="3" id="KW-1185">Reference proteome</keyword>
<evidence type="ECO:0000313" key="3">
    <source>
        <dbReference type="Proteomes" id="UP001432216"/>
    </source>
</evidence>
<proteinExistence type="predicted"/>
<name>A0ABZ2AMF5_9TREE</name>
<dbReference type="RefSeq" id="XP_064718767.1">
    <property type="nucleotide sequence ID" value="XM_064862695.1"/>
</dbReference>